<evidence type="ECO:0000313" key="3">
    <source>
        <dbReference type="EMBL" id="RXH87774.1"/>
    </source>
</evidence>
<name>A0A498J091_MALDO</name>
<evidence type="ECO:0000259" key="2">
    <source>
        <dbReference type="PROSITE" id="PS50873"/>
    </source>
</evidence>
<dbReference type="InterPro" id="IPR002016">
    <property type="entry name" value="Haem_peroxidase"/>
</dbReference>
<comment type="caution">
    <text evidence="3">The sequence shown here is derived from an EMBL/GenBank/DDBJ whole genome shotgun (WGS) entry which is preliminary data.</text>
</comment>
<dbReference type="GO" id="GO:0004601">
    <property type="term" value="F:peroxidase activity"/>
    <property type="evidence" value="ECO:0007669"/>
    <property type="project" value="InterPro"/>
</dbReference>
<dbReference type="EMBL" id="RDQH01000336">
    <property type="protein sequence ID" value="RXH87774.1"/>
    <property type="molecule type" value="Genomic_DNA"/>
</dbReference>
<proteinExistence type="inferred from homology"/>
<dbReference type="Gene3D" id="1.10.520.10">
    <property type="match status" value="1"/>
</dbReference>
<evidence type="ECO:0000313" key="4">
    <source>
        <dbReference type="Proteomes" id="UP000290289"/>
    </source>
</evidence>
<keyword evidence="4" id="KW-1185">Reference proteome</keyword>
<comment type="similarity">
    <text evidence="1">Belongs to the peroxidase family.</text>
</comment>
<accession>A0A498J091</accession>
<organism evidence="3 4">
    <name type="scientific">Malus domestica</name>
    <name type="common">Apple</name>
    <name type="synonym">Pyrus malus</name>
    <dbReference type="NCBI Taxonomy" id="3750"/>
    <lineage>
        <taxon>Eukaryota</taxon>
        <taxon>Viridiplantae</taxon>
        <taxon>Streptophyta</taxon>
        <taxon>Embryophyta</taxon>
        <taxon>Tracheophyta</taxon>
        <taxon>Spermatophyta</taxon>
        <taxon>Magnoliopsida</taxon>
        <taxon>eudicotyledons</taxon>
        <taxon>Gunneridae</taxon>
        <taxon>Pentapetalae</taxon>
        <taxon>rosids</taxon>
        <taxon>fabids</taxon>
        <taxon>Rosales</taxon>
        <taxon>Rosaceae</taxon>
        <taxon>Amygdaloideae</taxon>
        <taxon>Maleae</taxon>
        <taxon>Malus</taxon>
    </lineage>
</organism>
<dbReference type="PROSITE" id="PS50873">
    <property type="entry name" value="PEROXIDASE_4"/>
    <property type="match status" value="1"/>
</dbReference>
<dbReference type="AlphaFoldDB" id="A0A498J091"/>
<sequence length="145" mass="15930">MADHPHCLKRSAPRLELFQLEKEMHGCSWVVVGVGVVPNKTLKGFDKIGQTKEALESVCTKCVSCADIHVVATGDGIVLVGQYLAKQLLRATSKLQLVGGTAVLCNCEEIIFSRQIRDRQREDVLYMQKSSSPLPLPLVALVIML</sequence>
<evidence type="ECO:0000256" key="1">
    <source>
        <dbReference type="RuleBase" id="RU004241"/>
    </source>
</evidence>
<reference evidence="3 4" key="1">
    <citation type="submission" date="2018-10" db="EMBL/GenBank/DDBJ databases">
        <title>A high-quality apple genome assembly.</title>
        <authorList>
            <person name="Hu J."/>
        </authorList>
    </citation>
    <scope>NUCLEOTIDE SEQUENCE [LARGE SCALE GENOMIC DNA]</scope>
    <source>
        <strain evidence="4">cv. HFTH1</strain>
        <tissue evidence="3">Young leaf</tissue>
    </source>
</reference>
<dbReference type="InterPro" id="IPR010255">
    <property type="entry name" value="Haem_peroxidase_sf"/>
</dbReference>
<dbReference type="STRING" id="3750.A0A498J091"/>
<dbReference type="Pfam" id="PF00141">
    <property type="entry name" value="peroxidase"/>
    <property type="match status" value="1"/>
</dbReference>
<dbReference type="Proteomes" id="UP000290289">
    <property type="component" value="Chromosome 10"/>
</dbReference>
<dbReference type="SUPFAM" id="SSF48113">
    <property type="entry name" value="Heme-dependent peroxidases"/>
    <property type="match status" value="1"/>
</dbReference>
<protein>
    <recommendedName>
        <fullName evidence="2">Plant heme peroxidase family profile domain-containing protein</fullName>
    </recommendedName>
</protein>
<dbReference type="GO" id="GO:0020037">
    <property type="term" value="F:heme binding"/>
    <property type="evidence" value="ECO:0007669"/>
    <property type="project" value="InterPro"/>
</dbReference>
<dbReference type="GO" id="GO:0006979">
    <property type="term" value="P:response to oxidative stress"/>
    <property type="evidence" value="ECO:0007669"/>
    <property type="project" value="InterPro"/>
</dbReference>
<gene>
    <name evidence="3" type="ORF">DVH24_034674</name>
</gene>
<feature type="domain" description="Plant heme peroxidase family profile" evidence="2">
    <location>
        <begin position="38"/>
        <end position="145"/>
    </location>
</feature>